<dbReference type="EC" id="2.1.1.-" evidence="5"/>
<comment type="caution">
    <text evidence="7">The sequence shown here is derived from an EMBL/GenBank/DDBJ whole genome shotgun (WGS) entry which is preliminary data.</text>
</comment>
<dbReference type="InterPro" id="IPR029063">
    <property type="entry name" value="SAM-dependent_MTases_sf"/>
</dbReference>
<name>A0A9D1SYI4_9FIRM</name>
<dbReference type="InterPro" id="IPR002941">
    <property type="entry name" value="DNA_methylase_N4/N6"/>
</dbReference>
<accession>A0A9D1SYI4</accession>
<sequence length="248" mass="28995">MLERNNIYLGDSYELIKEIPDKSIDLIVIDPPYQIDGKPKSKEALENTKNEITKGINKLNQELMDNHICDGIKEEIFEEFMRVMKVPNIYIWCNRKQIPMYLNYFVNKLHLNFEILVWNKPNVMPLYNHQYLNDVEYCLYFRGANVCNPKCYDDARTVFKNPTNKIDKFAFHHPTCKPVNIIEKLIKNSSKENDLVLDCFLGSGTTAVACKNLNRDYIGIEINPKWYKIALDRLDGCDANGQQSFILR</sequence>
<dbReference type="Pfam" id="PF01555">
    <property type="entry name" value="N6_N4_Mtase"/>
    <property type="match status" value="1"/>
</dbReference>
<evidence type="ECO:0000313" key="8">
    <source>
        <dbReference type="Proteomes" id="UP000886861"/>
    </source>
</evidence>
<keyword evidence="2" id="KW-0489">Methyltransferase</keyword>
<keyword evidence="4" id="KW-0680">Restriction system</keyword>
<evidence type="ECO:0000256" key="3">
    <source>
        <dbReference type="ARBA" id="ARBA00022679"/>
    </source>
</evidence>
<dbReference type="SUPFAM" id="SSF53335">
    <property type="entry name" value="S-adenosyl-L-methionine-dependent methyltransferases"/>
    <property type="match status" value="1"/>
</dbReference>
<gene>
    <name evidence="7" type="ORF">IAA62_04195</name>
</gene>
<dbReference type="GO" id="GO:0009307">
    <property type="term" value="P:DNA restriction-modification system"/>
    <property type="evidence" value="ECO:0007669"/>
    <property type="project" value="UniProtKB-KW"/>
</dbReference>
<dbReference type="EMBL" id="DVOJ01000015">
    <property type="protein sequence ID" value="HIV01733.1"/>
    <property type="molecule type" value="Genomic_DNA"/>
</dbReference>
<dbReference type="AlphaFoldDB" id="A0A9D1SYI4"/>
<reference evidence="7" key="2">
    <citation type="journal article" date="2021" name="PeerJ">
        <title>Extensive microbial diversity within the chicken gut microbiome revealed by metagenomics and culture.</title>
        <authorList>
            <person name="Gilroy R."/>
            <person name="Ravi A."/>
            <person name="Getino M."/>
            <person name="Pursley I."/>
            <person name="Horton D.L."/>
            <person name="Alikhan N.F."/>
            <person name="Baker D."/>
            <person name="Gharbi K."/>
            <person name="Hall N."/>
            <person name="Watson M."/>
            <person name="Adriaenssens E.M."/>
            <person name="Foster-Nyarko E."/>
            <person name="Jarju S."/>
            <person name="Secka A."/>
            <person name="Antonio M."/>
            <person name="Oren A."/>
            <person name="Chaudhuri R.R."/>
            <person name="La Ragione R."/>
            <person name="Hildebrand F."/>
            <person name="Pallen M.J."/>
        </authorList>
    </citation>
    <scope>NUCLEOTIDE SEQUENCE</scope>
    <source>
        <strain evidence="7">CHK186-9395</strain>
    </source>
</reference>
<evidence type="ECO:0000256" key="4">
    <source>
        <dbReference type="ARBA" id="ARBA00022747"/>
    </source>
</evidence>
<dbReference type="InterPro" id="IPR001091">
    <property type="entry name" value="RM_Methyltransferase"/>
</dbReference>
<keyword evidence="3" id="KW-0808">Transferase</keyword>
<proteinExistence type="inferred from homology"/>
<feature type="domain" description="DNA methylase N-4/N-6" evidence="6">
    <location>
        <begin position="24"/>
        <end position="230"/>
    </location>
</feature>
<dbReference type="GO" id="GO:0008170">
    <property type="term" value="F:N-methyltransferase activity"/>
    <property type="evidence" value="ECO:0007669"/>
    <property type="project" value="InterPro"/>
</dbReference>
<dbReference type="PRINTS" id="PR00508">
    <property type="entry name" value="S21N4MTFRASE"/>
</dbReference>
<dbReference type="InterPro" id="IPR002052">
    <property type="entry name" value="DNA_methylase_N6_adenine_CS"/>
</dbReference>
<dbReference type="PROSITE" id="PS00092">
    <property type="entry name" value="N6_MTASE"/>
    <property type="match status" value="1"/>
</dbReference>
<dbReference type="Proteomes" id="UP000886861">
    <property type="component" value="Unassembled WGS sequence"/>
</dbReference>
<protein>
    <recommendedName>
        <fullName evidence="5">Methyltransferase</fullName>
        <ecNumber evidence="5">2.1.1.-</ecNumber>
    </recommendedName>
</protein>
<organism evidence="7 8">
    <name type="scientific">Candidatus Caccopulliclostridium gallistercoris</name>
    <dbReference type="NCBI Taxonomy" id="2840719"/>
    <lineage>
        <taxon>Bacteria</taxon>
        <taxon>Bacillati</taxon>
        <taxon>Bacillota</taxon>
        <taxon>Clostridia</taxon>
        <taxon>Candidatus Caccopulliclostridium</taxon>
    </lineage>
</organism>
<dbReference type="GO" id="GO:0032259">
    <property type="term" value="P:methylation"/>
    <property type="evidence" value="ECO:0007669"/>
    <property type="project" value="UniProtKB-KW"/>
</dbReference>
<evidence type="ECO:0000259" key="6">
    <source>
        <dbReference type="Pfam" id="PF01555"/>
    </source>
</evidence>
<evidence type="ECO:0000313" key="7">
    <source>
        <dbReference type="EMBL" id="HIV01733.1"/>
    </source>
</evidence>
<evidence type="ECO:0000256" key="1">
    <source>
        <dbReference type="ARBA" id="ARBA00006594"/>
    </source>
</evidence>
<evidence type="ECO:0000256" key="5">
    <source>
        <dbReference type="RuleBase" id="RU362026"/>
    </source>
</evidence>
<evidence type="ECO:0000256" key="2">
    <source>
        <dbReference type="ARBA" id="ARBA00022603"/>
    </source>
</evidence>
<reference evidence="7" key="1">
    <citation type="submission" date="2020-10" db="EMBL/GenBank/DDBJ databases">
        <authorList>
            <person name="Gilroy R."/>
        </authorList>
    </citation>
    <scope>NUCLEOTIDE SEQUENCE</scope>
    <source>
        <strain evidence="7">CHK186-9395</strain>
    </source>
</reference>
<dbReference type="GO" id="GO:0003677">
    <property type="term" value="F:DNA binding"/>
    <property type="evidence" value="ECO:0007669"/>
    <property type="project" value="InterPro"/>
</dbReference>
<comment type="similarity">
    <text evidence="1 5">Belongs to the N(4)/N(6)-methyltransferase family.</text>
</comment>
<dbReference type="Gene3D" id="3.40.50.150">
    <property type="entry name" value="Vaccinia Virus protein VP39"/>
    <property type="match status" value="1"/>
</dbReference>